<accession>A0A7R8ZZY8</accession>
<name>A0A7R8ZZY8_9CRUS</name>
<dbReference type="EMBL" id="CAJPEV010000294">
    <property type="protein sequence ID" value="CAG0883580.1"/>
    <property type="molecule type" value="Genomic_DNA"/>
</dbReference>
<feature type="domain" description="C-type lectin" evidence="1">
    <location>
        <begin position="38"/>
        <end position="105"/>
    </location>
</feature>
<dbReference type="InterPro" id="IPR016187">
    <property type="entry name" value="CTDL_fold"/>
</dbReference>
<protein>
    <recommendedName>
        <fullName evidence="1">C-type lectin domain-containing protein</fullName>
    </recommendedName>
</protein>
<dbReference type="AlphaFoldDB" id="A0A7R8ZZY8"/>
<dbReference type="InterPro" id="IPR001304">
    <property type="entry name" value="C-type_lectin-like"/>
</dbReference>
<dbReference type="OrthoDB" id="7357196at2759"/>
<evidence type="ECO:0000313" key="3">
    <source>
        <dbReference type="Proteomes" id="UP000677054"/>
    </source>
</evidence>
<reference evidence="2" key="1">
    <citation type="submission" date="2020-11" db="EMBL/GenBank/DDBJ databases">
        <authorList>
            <person name="Tran Van P."/>
        </authorList>
    </citation>
    <scope>NUCLEOTIDE SEQUENCE</scope>
</reference>
<keyword evidence="3" id="KW-1185">Reference proteome</keyword>
<dbReference type="Proteomes" id="UP000677054">
    <property type="component" value="Unassembled WGS sequence"/>
</dbReference>
<dbReference type="InterPro" id="IPR016186">
    <property type="entry name" value="C-type_lectin-like/link_sf"/>
</dbReference>
<organism evidence="2">
    <name type="scientific">Darwinula stevensoni</name>
    <dbReference type="NCBI Taxonomy" id="69355"/>
    <lineage>
        <taxon>Eukaryota</taxon>
        <taxon>Metazoa</taxon>
        <taxon>Ecdysozoa</taxon>
        <taxon>Arthropoda</taxon>
        <taxon>Crustacea</taxon>
        <taxon>Oligostraca</taxon>
        <taxon>Ostracoda</taxon>
        <taxon>Podocopa</taxon>
        <taxon>Podocopida</taxon>
        <taxon>Darwinulocopina</taxon>
        <taxon>Darwinuloidea</taxon>
        <taxon>Darwinulidae</taxon>
        <taxon>Darwinula</taxon>
    </lineage>
</organism>
<proteinExistence type="predicted"/>
<evidence type="ECO:0000259" key="1">
    <source>
        <dbReference type="Pfam" id="PF00059"/>
    </source>
</evidence>
<dbReference type="Gene3D" id="3.10.100.10">
    <property type="entry name" value="Mannose-Binding Protein A, subunit A"/>
    <property type="match status" value="1"/>
</dbReference>
<evidence type="ECO:0000313" key="2">
    <source>
        <dbReference type="EMBL" id="CAD7242614.1"/>
    </source>
</evidence>
<dbReference type="SUPFAM" id="SSF56436">
    <property type="entry name" value="C-type lectin-like"/>
    <property type="match status" value="1"/>
</dbReference>
<dbReference type="CDD" id="cd00037">
    <property type="entry name" value="CLECT"/>
    <property type="match status" value="1"/>
</dbReference>
<dbReference type="Pfam" id="PF00059">
    <property type="entry name" value="Lectin_C"/>
    <property type="match status" value="1"/>
</dbReference>
<dbReference type="EMBL" id="LR899811">
    <property type="protein sequence ID" value="CAD7242614.1"/>
    <property type="molecule type" value="Genomic_DNA"/>
</dbReference>
<gene>
    <name evidence="2" type="ORF">DSTB1V02_LOCUS2571</name>
</gene>
<sequence>MQSFVVLREAYLPVPNSTRYIKMVYEPYLPAQTPAYQNKNWNQSLAACKADGGWLAIDNDDTIHQYLYNILMANGIFPNYKALWIGGYSTTDKWHWELLDGTKITLTGLGQAKFAPGHPDGTGGGLHFFATLGSYCCGFWSDWDYTVAWSPGGYFCEIMLP</sequence>